<dbReference type="Gene3D" id="2.40.50.100">
    <property type="match status" value="1"/>
</dbReference>
<dbReference type="Gene3D" id="2.40.30.170">
    <property type="match status" value="1"/>
</dbReference>
<gene>
    <name evidence="8" type="ORF">NIES593_13800</name>
</gene>
<dbReference type="STRING" id="1921803.NIES593_13800"/>
<evidence type="ECO:0000313" key="9">
    <source>
        <dbReference type="Proteomes" id="UP000186868"/>
    </source>
</evidence>
<feature type="transmembrane region" description="Helical" evidence="5">
    <location>
        <begin position="7"/>
        <end position="25"/>
    </location>
</feature>
<evidence type="ECO:0000259" key="7">
    <source>
        <dbReference type="Pfam" id="PF25967"/>
    </source>
</evidence>
<evidence type="ECO:0000256" key="4">
    <source>
        <dbReference type="SAM" id="Coils"/>
    </source>
</evidence>
<dbReference type="AlphaFoldDB" id="A0A1U7HEN1"/>
<dbReference type="PANTHER" id="PTHR30469">
    <property type="entry name" value="MULTIDRUG RESISTANCE PROTEIN MDTA"/>
    <property type="match status" value="1"/>
</dbReference>
<keyword evidence="4" id="KW-0175">Coiled coil</keyword>
<keyword evidence="5" id="KW-0472">Membrane</keyword>
<protein>
    <submittedName>
        <fullName evidence="8">Efflux transporter periplasmic adaptor subunit</fullName>
    </submittedName>
</protein>
<dbReference type="PANTHER" id="PTHR30469:SF15">
    <property type="entry name" value="HLYD FAMILY OF SECRETION PROTEINS"/>
    <property type="match status" value="1"/>
</dbReference>
<comment type="similarity">
    <text evidence="2">Belongs to the membrane fusion protein (MFP) (TC 8.A.1) family.</text>
</comment>
<keyword evidence="5" id="KW-0812">Transmembrane</keyword>
<dbReference type="Gene3D" id="1.10.287.470">
    <property type="entry name" value="Helix hairpin bin"/>
    <property type="match status" value="1"/>
</dbReference>
<keyword evidence="3" id="KW-0813">Transport</keyword>
<dbReference type="EMBL" id="MRCB01000016">
    <property type="protein sequence ID" value="OKH22005.1"/>
    <property type="molecule type" value="Genomic_DNA"/>
</dbReference>
<keyword evidence="5" id="KW-1133">Transmembrane helix</keyword>
<dbReference type="OrthoDB" id="9791520at2"/>
<proteinExistence type="inferred from homology"/>
<feature type="domain" description="Multidrug resistance protein MdtA-like C-terminal permuted SH3" evidence="7">
    <location>
        <begin position="371"/>
        <end position="434"/>
    </location>
</feature>
<accession>A0A1U7HEN1</accession>
<keyword evidence="9" id="KW-1185">Reference proteome</keyword>
<evidence type="ECO:0000256" key="2">
    <source>
        <dbReference type="ARBA" id="ARBA00009477"/>
    </source>
</evidence>
<feature type="coiled-coil region" evidence="4">
    <location>
        <begin position="138"/>
        <end position="165"/>
    </location>
</feature>
<dbReference type="RefSeq" id="WP_073600140.1">
    <property type="nucleotide sequence ID" value="NZ_MRCB01000016.1"/>
</dbReference>
<dbReference type="SUPFAM" id="SSF111369">
    <property type="entry name" value="HlyD-like secretion proteins"/>
    <property type="match status" value="2"/>
</dbReference>
<name>A0A1U7HEN1_9CYAN</name>
<feature type="coiled-coil region" evidence="4">
    <location>
        <begin position="190"/>
        <end position="252"/>
    </location>
</feature>
<comment type="subcellular location">
    <subcellularLocation>
        <location evidence="1">Cell envelope</location>
    </subcellularLocation>
</comment>
<evidence type="ECO:0000313" key="8">
    <source>
        <dbReference type="EMBL" id="OKH22005.1"/>
    </source>
</evidence>
<evidence type="ECO:0000256" key="1">
    <source>
        <dbReference type="ARBA" id="ARBA00004196"/>
    </source>
</evidence>
<dbReference type="NCBIfam" id="TIGR01730">
    <property type="entry name" value="RND_mfp"/>
    <property type="match status" value="1"/>
</dbReference>
<dbReference type="Pfam" id="PF25967">
    <property type="entry name" value="RND-MFP_C"/>
    <property type="match status" value="1"/>
</dbReference>
<sequence>MKYLPQKLVYLIAGLGIVTLVVFSFRPAPIRVDMATVKRGSLQVTVDGEGETRIRNHYVVSAPVAGRLARLNLKEGYKVNKGALIAQIDPLPLTAQVREAQARLREWQAERAGVATLRPKAAALAQAQARIRAAVAAERVAEAKVRQIEATLAQAKRDRDRAQQLHAQGAISRQELENAELLEISRAKELEAAQREVDSAAAEVAAAQKELSILQAQQRDPDYLLDVYDARIAGVRAELEKLADEAKRTEIRAPVNGYVLRVLQESARYVEAGTPLLEIGNPKDLEIVVDLLSSDAVNVKPGATMLIEHWGGEQALKARVRYVEPSAFTKVSALGVEEQRVNVIADFVNPSIPLSDGYRVETRTVVWEGKNVLIVPLSALFRCDGRQNGSDSKAWCTFIVENNRARKREIEISQRSSFEAAIKRGLQAGEKIILHPTEQIEEGQRVESR</sequence>
<evidence type="ECO:0000256" key="5">
    <source>
        <dbReference type="SAM" id="Phobius"/>
    </source>
</evidence>
<dbReference type="InterPro" id="IPR006143">
    <property type="entry name" value="RND_pump_MFP"/>
</dbReference>
<dbReference type="InterPro" id="IPR058627">
    <property type="entry name" value="MdtA-like_C"/>
</dbReference>
<feature type="domain" description="Multidrug resistance protein MdtA-like barrel-sandwich hybrid" evidence="6">
    <location>
        <begin position="60"/>
        <end position="275"/>
    </location>
</feature>
<dbReference type="InterPro" id="IPR058625">
    <property type="entry name" value="MdtA-like_BSH"/>
</dbReference>
<dbReference type="Proteomes" id="UP000186868">
    <property type="component" value="Unassembled WGS sequence"/>
</dbReference>
<dbReference type="Pfam" id="PF25917">
    <property type="entry name" value="BSH_RND"/>
    <property type="match status" value="1"/>
</dbReference>
<dbReference type="GO" id="GO:1990281">
    <property type="term" value="C:efflux pump complex"/>
    <property type="evidence" value="ECO:0007669"/>
    <property type="project" value="TreeGrafter"/>
</dbReference>
<dbReference type="Gene3D" id="2.40.420.20">
    <property type="match status" value="1"/>
</dbReference>
<organism evidence="8 9">
    <name type="scientific">Hydrococcus rivularis NIES-593</name>
    <dbReference type="NCBI Taxonomy" id="1921803"/>
    <lineage>
        <taxon>Bacteria</taxon>
        <taxon>Bacillati</taxon>
        <taxon>Cyanobacteriota</taxon>
        <taxon>Cyanophyceae</taxon>
        <taxon>Pleurocapsales</taxon>
        <taxon>Hydrococcaceae</taxon>
        <taxon>Hydrococcus</taxon>
    </lineage>
</organism>
<comment type="caution">
    <text evidence="8">The sequence shown here is derived from an EMBL/GenBank/DDBJ whole genome shotgun (WGS) entry which is preliminary data.</text>
</comment>
<reference evidence="8 9" key="1">
    <citation type="submission" date="2016-11" db="EMBL/GenBank/DDBJ databases">
        <title>Draft Genome Sequences of Nine Cyanobacterial Strains from Diverse Habitats.</title>
        <authorList>
            <person name="Zhu T."/>
            <person name="Hou S."/>
            <person name="Lu X."/>
            <person name="Hess W.R."/>
        </authorList>
    </citation>
    <scope>NUCLEOTIDE SEQUENCE [LARGE SCALE GENOMIC DNA]</scope>
    <source>
        <strain evidence="8 9">NIES-593</strain>
    </source>
</reference>
<dbReference type="GO" id="GO:0015562">
    <property type="term" value="F:efflux transmembrane transporter activity"/>
    <property type="evidence" value="ECO:0007669"/>
    <property type="project" value="TreeGrafter"/>
</dbReference>
<evidence type="ECO:0000259" key="6">
    <source>
        <dbReference type="Pfam" id="PF25917"/>
    </source>
</evidence>
<evidence type="ECO:0000256" key="3">
    <source>
        <dbReference type="ARBA" id="ARBA00022448"/>
    </source>
</evidence>